<dbReference type="KEGG" id="sjv:SJAV_18560"/>
<dbReference type="RefSeq" id="WP_369609469.1">
    <property type="nucleotide sequence ID" value="NZ_AP031322.1"/>
</dbReference>
<dbReference type="GeneID" id="92354809"/>
<sequence>MKIKSISKNKIISSAILLLLVMLAPILGVISSANTSKYYPNNWAYTEIVWKDIFGVSLAWAWTNFTASAQICYTPSGAIIPQNSHLYLDNYYEGTGSNPGYTASILKTYSSNTQDKINITACVEFVNYWPVILYLSPPQIAYATFYNALIICITGQPVHAYGILGASEGTVIVQFPVDSAVYVGYS</sequence>
<accession>A0AAT9GTG9</accession>
<protein>
    <submittedName>
        <fullName evidence="1">Uncharacterized protein</fullName>
    </submittedName>
</protein>
<organism evidence="1">
    <name type="scientific">Sulfurisphaera javensis</name>
    <dbReference type="NCBI Taxonomy" id="2049879"/>
    <lineage>
        <taxon>Archaea</taxon>
        <taxon>Thermoproteota</taxon>
        <taxon>Thermoprotei</taxon>
        <taxon>Sulfolobales</taxon>
        <taxon>Sulfolobaceae</taxon>
        <taxon>Sulfurisphaera</taxon>
    </lineage>
</organism>
<dbReference type="EMBL" id="AP031322">
    <property type="protein sequence ID" value="BFH73912.1"/>
    <property type="molecule type" value="Genomic_DNA"/>
</dbReference>
<proteinExistence type="predicted"/>
<name>A0AAT9GTG9_9CREN</name>
<evidence type="ECO:0000313" key="1">
    <source>
        <dbReference type="EMBL" id="BFH73912.1"/>
    </source>
</evidence>
<dbReference type="AlphaFoldDB" id="A0AAT9GTG9"/>
<gene>
    <name evidence="1" type="ORF">SJAV_18560</name>
</gene>
<reference evidence="1" key="1">
    <citation type="submission" date="2024-03" db="EMBL/GenBank/DDBJ databases">
        <title>Complete genome sequence of Sulfurisphaera javensis strain KD-1.</title>
        <authorList>
            <person name="Sakai H."/>
            <person name="Nur N."/>
            <person name="Suwanto A."/>
            <person name="Kurosawa N."/>
        </authorList>
    </citation>
    <scope>NUCLEOTIDE SEQUENCE</scope>
    <source>
        <strain evidence="1">KD-1</strain>
    </source>
</reference>